<dbReference type="PROSITE" id="PS51721">
    <property type="entry name" value="G_CP"/>
    <property type="match status" value="1"/>
</dbReference>
<feature type="region of interest" description="Disordered" evidence="5">
    <location>
        <begin position="475"/>
        <end position="568"/>
    </location>
</feature>
<evidence type="ECO:0000256" key="3">
    <source>
        <dbReference type="ARBA" id="ARBA00023134"/>
    </source>
</evidence>
<protein>
    <recommendedName>
        <fullName evidence="6">CP-type G domain-containing protein</fullName>
    </recommendedName>
</protein>
<dbReference type="EMBL" id="SGPM01000024">
    <property type="protein sequence ID" value="THH32318.1"/>
    <property type="molecule type" value="Genomic_DNA"/>
</dbReference>
<feature type="compositionally biased region" description="Acidic residues" evidence="5">
    <location>
        <begin position="478"/>
        <end position="518"/>
    </location>
</feature>
<keyword evidence="2" id="KW-0547">Nucleotide-binding</keyword>
<dbReference type="GO" id="GO:0005525">
    <property type="term" value="F:GTP binding"/>
    <property type="evidence" value="ECO:0007669"/>
    <property type="project" value="UniProtKB-KW"/>
</dbReference>
<dbReference type="InterPro" id="IPR050755">
    <property type="entry name" value="TRAFAC_YlqF/YawG_RiboMat"/>
</dbReference>
<evidence type="ECO:0000313" key="8">
    <source>
        <dbReference type="Proteomes" id="UP000308730"/>
    </source>
</evidence>
<name>A0A4S4N3A3_9APHY</name>
<accession>A0A4S4N3A3</accession>
<gene>
    <name evidence="7" type="ORF">EUX98_g1840</name>
</gene>
<evidence type="ECO:0000256" key="4">
    <source>
        <dbReference type="ARBA" id="ARBA00023242"/>
    </source>
</evidence>
<dbReference type="Gene3D" id="1.10.1580.10">
    <property type="match status" value="1"/>
</dbReference>
<organism evidence="7 8">
    <name type="scientific">Antrodiella citrinella</name>
    <dbReference type="NCBI Taxonomy" id="2447956"/>
    <lineage>
        <taxon>Eukaryota</taxon>
        <taxon>Fungi</taxon>
        <taxon>Dikarya</taxon>
        <taxon>Basidiomycota</taxon>
        <taxon>Agaricomycotina</taxon>
        <taxon>Agaricomycetes</taxon>
        <taxon>Polyporales</taxon>
        <taxon>Steccherinaceae</taxon>
        <taxon>Antrodiella</taxon>
    </lineage>
</organism>
<feature type="domain" description="CP-type G" evidence="6">
    <location>
        <begin position="131"/>
        <end position="316"/>
    </location>
</feature>
<reference evidence="7 8" key="1">
    <citation type="submission" date="2019-02" db="EMBL/GenBank/DDBJ databases">
        <title>Genome sequencing of the rare red list fungi Antrodiella citrinella (Flaviporus citrinellus).</title>
        <authorList>
            <person name="Buettner E."/>
            <person name="Kellner H."/>
        </authorList>
    </citation>
    <scope>NUCLEOTIDE SEQUENCE [LARGE SCALE GENOMIC DNA]</scope>
    <source>
        <strain evidence="7 8">DSM 108506</strain>
    </source>
</reference>
<dbReference type="Pfam" id="PF08701">
    <property type="entry name" value="GN3L_Grn1"/>
    <property type="match status" value="1"/>
</dbReference>
<keyword evidence="3" id="KW-0342">GTP-binding</keyword>
<dbReference type="AlphaFoldDB" id="A0A4S4N3A3"/>
<keyword evidence="8" id="KW-1185">Reference proteome</keyword>
<dbReference type="Proteomes" id="UP000308730">
    <property type="component" value="Unassembled WGS sequence"/>
</dbReference>
<feature type="region of interest" description="Disordered" evidence="5">
    <location>
        <begin position="1"/>
        <end position="56"/>
    </location>
</feature>
<comment type="caution">
    <text evidence="7">The sequence shown here is derived from an EMBL/GenBank/DDBJ whole genome shotgun (WGS) entry which is preliminary data.</text>
</comment>
<feature type="compositionally biased region" description="Low complexity" evidence="5">
    <location>
        <begin position="545"/>
        <end position="560"/>
    </location>
</feature>
<dbReference type="GO" id="GO:0005730">
    <property type="term" value="C:nucleolus"/>
    <property type="evidence" value="ECO:0007669"/>
    <property type="project" value="UniProtKB-ARBA"/>
</dbReference>
<evidence type="ECO:0000259" key="6">
    <source>
        <dbReference type="PROSITE" id="PS51721"/>
    </source>
</evidence>
<dbReference type="PANTHER" id="PTHR11089">
    <property type="entry name" value="GTP-BINDING PROTEIN-RELATED"/>
    <property type="match status" value="1"/>
</dbReference>
<proteinExistence type="predicted"/>
<evidence type="ECO:0000256" key="1">
    <source>
        <dbReference type="ARBA" id="ARBA00004123"/>
    </source>
</evidence>
<dbReference type="SUPFAM" id="SSF52540">
    <property type="entry name" value="P-loop containing nucleoside triphosphate hydrolases"/>
    <property type="match status" value="1"/>
</dbReference>
<dbReference type="InterPro" id="IPR030378">
    <property type="entry name" value="G_CP_dom"/>
</dbReference>
<comment type="subcellular location">
    <subcellularLocation>
        <location evidence="1">Nucleus</location>
    </subcellularLocation>
</comment>
<dbReference type="InterPro" id="IPR014813">
    <property type="entry name" value="Gnl3_N_dom"/>
</dbReference>
<evidence type="ECO:0000313" key="7">
    <source>
        <dbReference type="EMBL" id="THH32318.1"/>
    </source>
</evidence>
<dbReference type="InterPro" id="IPR023179">
    <property type="entry name" value="GTP-bd_ortho_bundle_sf"/>
</dbReference>
<dbReference type="InterPro" id="IPR006073">
    <property type="entry name" value="GTP-bd"/>
</dbReference>
<keyword evidence="4" id="KW-0539">Nucleus</keyword>
<evidence type="ECO:0000256" key="5">
    <source>
        <dbReference type="SAM" id="MobiDB-lite"/>
    </source>
</evidence>
<dbReference type="InterPro" id="IPR027417">
    <property type="entry name" value="P-loop_NTPase"/>
</dbReference>
<dbReference type="Pfam" id="PF01926">
    <property type="entry name" value="MMR_HSR1"/>
    <property type="match status" value="1"/>
</dbReference>
<feature type="compositionally biased region" description="Basic residues" evidence="5">
    <location>
        <begin position="1"/>
        <end position="20"/>
    </location>
</feature>
<dbReference type="PANTHER" id="PTHR11089:SF30">
    <property type="entry name" value="GUANINE NUCLEOTIDE-BINDING PROTEIN-LIKE 3 HOMOLOG"/>
    <property type="match status" value="1"/>
</dbReference>
<sequence>MPRIRKKTSKRGTLHQRGKIQAKASETRKKRKRAANKNPQWKSKLTKDPGIPNNFPYKDQVLAEIAEERRQQIVQKANKKKAVQQPPAEDEGIEELSSALFLTSTQNGIVTAGPSTSKTTDEADAATQADISTLDAAIALADIIVEVLDARDPLSYRNLHLEKVVEQKERKLVVLLNKIDLCPKESVQAWLHELRQDASVVPFHSASAFIPSENSAPPVKKPAFNDAVGVDELLSILKKHAEDKPTEQSLTVLFVGLTNVGKSSVVNSLIQRSAIPIYKAAPKHEGPSTTTYPLEVSFEHDGHNIRLIDSPGLMYLVDADASPADGVYDPRVRDILLRNRGRIDKLKDPLPVVADIVSRCTREDLMLFYNTPAFVNGDVSAFLAGVARHHQFIKNDGVPDTAAACRIVLKDWNACKFPYFTLPDAKSNVTANVASHDEILATLRSRKEWRKSPGLLKIRAGTSETRLLDLTALWEKVESEEDGEDEDVDEDVAEGEDDEEEEEEEEEEDELDSDEDMVPEPPKPAGKRKRVQEVAARPQKKVSFAAPPRKTTKPAASSSKRASKRARK</sequence>
<dbReference type="Gene3D" id="3.40.50.300">
    <property type="entry name" value="P-loop containing nucleotide triphosphate hydrolases"/>
    <property type="match status" value="1"/>
</dbReference>
<dbReference type="OrthoDB" id="10266128at2759"/>
<evidence type="ECO:0000256" key="2">
    <source>
        <dbReference type="ARBA" id="ARBA00022741"/>
    </source>
</evidence>